<evidence type="ECO:0000256" key="2">
    <source>
        <dbReference type="SAM" id="SignalP"/>
    </source>
</evidence>
<dbReference type="AlphaFoldDB" id="A0A9Q8CMA9"/>
<accession>A0A9Q8CMA9</accession>
<comment type="caution">
    <text evidence="3">The sequence shown here is derived from an EMBL/GenBank/DDBJ whole genome shotgun (WGS) entry which is preliminary data.</text>
</comment>
<sequence length="152" mass="17031">MKQLMILILSLALALTACQQEEVIEVDRKPEIEVKVKTTETTETTTSEETFDTETYNAARECLLAGTCQRYTDTPEYNRAWNNLAKEGYLCQNGHCVVPDQSSEQTTETPSTETPTLEVTEEASREHSTTEVRSQPIKPSGLTTEMQPDVQP</sequence>
<keyword evidence="4" id="KW-1185">Reference proteome</keyword>
<gene>
    <name evidence="3" type="ORF">ERX40_08130</name>
</gene>
<dbReference type="EMBL" id="SCWD01000002">
    <property type="protein sequence ID" value="TDM02513.1"/>
    <property type="molecule type" value="Genomic_DNA"/>
</dbReference>
<dbReference type="Proteomes" id="UP000295280">
    <property type="component" value="Unassembled WGS sequence"/>
</dbReference>
<dbReference type="RefSeq" id="WP_133417995.1">
    <property type="nucleotide sequence ID" value="NZ_SCWD01000002.1"/>
</dbReference>
<organism evidence="3 4">
    <name type="scientific">Macrococcus carouselicus</name>
    <dbReference type="NCBI Taxonomy" id="69969"/>
    <lineage>
        <taxon>Bacteria</taxon>
        <taxon>Bacillati</taxon>
        <taxon>Bacillota</taxon>
        <taxon>Bacilli</taxon>
        <taxon>Bacillales</taxon>
        <taxon>Staphylococcaceae</taxon>
        <taxon>Macrococcus</taxon>
    </lineage>
</organism>
<evidence type="ECO:0000313" key="3">
    <source>
        <dbReference type="EMBL" id="TDM02513.1"/>
    </source>
</evidence>
<evidence type="ECO:0000313" key="4">
    <source>
        <dbReference type="Proteomes" id="UP000295280"/>
    </source>
</evidence>
<proteinExistence type="predicted"/>
<dbReference type="OrthoDB" id="2414587at2"/>
<name>A0A9Q8CMA9_9STAP</name>
<keyword evidence="2" id="KW-0732">Signal</keyword>
<protein>
    <recommendedName>
        <fullName evidence="5">Excalibur calcium-binding domain-containing protein</fullName>
    </recommendedName>
</protein>
<feature type="chain" id="PRO_5040138355" description="Excalibur calcium-binding domain-containing protein" evidence="2">
    <location>
        <begin position="20"/>
        <end position="152"/>
    </location>
</feature>
<feature type="signal peptide" evidence="2">
    <location>
        <begin position="1"/>
        <end position="19"/>
    </location>
</feature>
<evidence type="ECO:0000256" key="1">
    <source>
        <dbReference type="SAM" id="MobiDB-lite"/>
    </source>
</evidence>
<evidence type="ECO:0008006" key="5">
    <source>
        <dbReference type="Google" id="ProtNLM"/>
    </source>
</evidence>
<feature type="region of interest" description="Disordered" evidence="1">
    <location>
        <begin position="97"/>
        <end position="152"/>
    </location>
</feature>
<reference evidence="3 4" key="1">
    <citation type="submission" date="2019-01" db="EMBL/GenBank/DDBJ databases">
        <title>Draft genome sequences of the type strains of six Macrococcus species.</title>
        <authorList>
            <person name="Mazhar S."/>
            <person name="Altermann E."/>
            <person name="Hill C."/>
            <person name="Mcauliffe O."/>
        </authorList>
    </citation>
    <scope>NUCLEOTIDE SEQUENCE [LARGE SCALE GENOMIC DNA]</scope>
    <source>
        <strain evidence="3 4">ATCC 51828</strain>
    </source>
</reference>
<feature type="compositionally biased region" description="Low complexity" evidence="1">
    <location>
        <begin position="101"/>
        <end position="118"/>
    </location>
</feature>
<dbReference type="PROSITE" id="PS51257">
    <property type="entry name" value="PROKAR_LIPOPROTEIN"/>
    <property type="match status" value="1"/>
</dbReference>